<evidence type="ECO:0000256" key="1">
    <source>
        <dbReference type="SAM" id="MobiDB-lite"/>
    </source>
</evidence>
<accession>A0A1G2SKZ8</accession>
<feature type="compositionally biased region" description="Basic and acidic residues" evidence="1">
    <location>
        <begin position="400"/>
        <end position="423"/>
    </location>
</feature>
<dbReference type="AlphaFoldDB" id="A0A1G2SKZ8"/>
<proteinExistence type="predicted"/>
<dbReference type="STRING" id="1802730.A2591_03065"/>
<sequence length="423" mass="46506">MTNQEHIFDQIKNERLTVVEKRAMRNALLSHIRGGAIHSPYSIWGTIHRRRIALAATTIGAVLLGGTVSYAAESALPGDVLYPVKISLNERAKVALARTEEAQAIIQTKLAEERLTEAEKLAIAGKFSEEKKALVEEKLSQHLDQAQAVMAHVQLENEELAYDLESDLRSSIGAHRSIIAAIKSGDPSDEAHELDGVDQNLALRFAYDEQSDSDEESFAVSVAMVDSLPETASTLMSHKIVEEQPSVDVSGTATLPVAPTEDSSEVLKKAQDKRTKAVQKIEASRTTIGKNEAGLERLLEAEALLARGDERVALGDYEGARELFEQAARRAQEGKRVSELERELNIKVKTKTERSSADDEDQESKNFFNFGEDQGAQVISTSKNEDASLEAPSSETNDENDPKDSENPSDDNDTKDRNRGQKR</sequence>
<gene>
    <name evidence="3" type="ORF">A2591_03065</name>
</gene>
<reference evidence="3 4" key="1">
    <citation type="journal article" date="2016" name="Nat. Commun.">
        <title>Thousands of microbial genomes shed light on interconnected biogeochemical processes in an aquifer system.</title>
        <authorList>
            <person name="Anantharaman K."/>
            <person name="Brown C.T."/>
            <person name="Hug L.A."/>
            <person name="Sharon I."/>
            <person name="Castelle C.J."/>
            <person name="Probst A.J."/>
            <person name="Thomas B.C."/>
            <person name="Singh A."/>
            <person name="Wilkins M.J."/>
            <person name="Karaoz U."/>
            <person name="Brodie E.L."/>
            <person name="Williams K.H."/>
            <person name="Hubbard S.S."/>
            <person name="Banfield J.F."/>
        </authorList>
    </citation>
    <scope>NUCLEOTIDE SEQUENCE [LARGE SCALE GENOMIC DNA]</scope>
</reference>
<dbReference type="InterPro" id="IPR043725">
    <property type="entry name" value="DUF5667"/>
</dbReference>
<dbReference type="EMBL" id="MHUZ01000024">
    <property type="protein sequence ID" value="OHA85432.1"/>
    <property type="molecule type" value="Genomic_DNA"/>
</dbReference>
<evidence type="ECO:0000313" key="4">
    <source>
        <dbReference type="Proteomes" id="UP000178168"/>
    </source>
</evidence>
<feature type="domain" description="DUF5667" evidence="2">
    <location>
        <begin position="75"/>
        <end position="159"/>
    </location>
</feature>
<evidence type="ECO:0000313" key="3">
    <source>
        <dbReference type="EMBL" id="OHA85432.1"/>
    </source>
</evidence>
<comment type="caution">
    <text evidence="3">The sequence shown here is derived from an EMBL/GenBank/DDBJ whole genome shotgun (WGS) entry which is preliminary data.</text>
</comment>
<evidence type="ECO:0000259" key="2">
    <source>
        <dbReference type="Pfam" id="PF18915"/>
    </source>
</evidence>
<dbReference type="Proteomes" id="UP000178168">
    <property type="component" value="Unassembled WGS sequence"/>
</dbReference>
<dbReference type="Pfam" id="PF18915">
    <property type="entry name" value="DUF5667"/>
    <property type="match status" value="1"/>
</dbReference>
<protein>
    <recommendedName>
        <fullName evidence="2">DUF5667 domain-containing protein</fullName>
    </recommendedName>
</protein>
<organism evidence="3 4">
    <name type="scientific">Candidatus Yonathbacteria bacterium RIFOXYD1_FULL_52_36</name>
    <dbReference type="NCBI Taxonomy" id="1802730"/>
    <lineage>
        <taxon>Bacteria</taxon>
        <taxon>Candidatus Yonathiibacteriota</taxon>
    </lineage>
</organism>
<feature type="region of interest" description="Disordered" evidence="1">
    <location>
        <begin position="350"/>
        <end position="423"/>
    </location>
</feature>
<name>A0A1G2SKZ8_9BACT</name>